<dbReference type="PANTHER" id="PTHR47592">
    <property type="entry name" value="PBF68 PROTEIN"/>
    <property type="match status" value="1"/>
</dbReference>
<keyword evidence="5" id="KW-1185">Reference proteome</keyword>
<accession>A0AAV6J4G2</accession>
<evidence type="ECO:0000313" key="5">
    <source>
        <dbReference type="Proteomes" id="UP000823749"/>
    </source>
</evidence>
<dbReference type="Gene3D" id="4.10.60.10">
    <property type="entry name" value="Zinc finger, CCHC-type"/>
    <property type="match status" value="1"/>
</dbReference>
<dbReference type="InterPro" id="IPR001878">
    <property type="entry name" value="Znf_CCHC"/>
</dbReference>
<organism evidence="4 5">
    <name type="scientific">Rhododendron griersonianum</name>
    <dbReference type="NCBI Taxonomy" id="479676"/>
    <lineage>
        <taxon>Eukaryota</taxon>
        <taxon>Viridiplantae</taxon>
        <taxon>Streptophyta</taxon>
        <taxon>Embryophyta</taxon>
        <taxon>Tracheophyta</taxon>
        <taxon>Spermatophyta</taxon>
        <taxon>Magnoliopsida</taxon>
        <taxon>eudicotyledons</taxon>
        <taxon>Gunneridae</taxon>
        <taxon>Pentapetalae</taxon>
        <taxon>asterids</taxon>
        <taxon>Ericales</taxon>
        <taxon>Ericaceae</taxon>
        <taxon>Ericoideae</taxon>
        <taxon>Rhodoreae</taxon>
        <taxon>Rhododendron</taxon>
    </lineage>
</organism>
<dbReference type="GO" id="GO:0003676">
    <property type="term" value="F:nucleic acid binding"/>
    <property type="evidence" value="ECO:0007669"/>
    <property type="project" value="InterPro"/>
</dbReference>
<dbReference type="GO" id="GO:0008270">
    <property type="term" value="F:zinc ion binding"/>
    <property type="evidence" value="ECO:0007669"/>
    <property type="project" value="UniProtKB-KW"/>
</dbReference>
<evidence type="ECO:0000259" key="3">
    <source>
        <dbReference type="PROSITE" id="PS50158"/>
    </source>
</evidence>
<dbReference type="InterPro" id="IPR036875">
    <property type="entry name" value="Znf_CCHC_sf"/>
</dbReference>
<evidence type="ECO:0000256" key="2">
    <source>
        <dbReference type="SAM" id="MobiDB-lite"/>
    </source>
</evidence>
<dbReference type="EMBL" id="JACTNZ010000008">
    <property type="protein sequence ID" value="KAG5535947.1"/>
    <property type="molecule type" value="Genomic_DNA"/>
</dbReference>
<reference evidence="4" key="1">
    <citation type="submission" date="2020-08" db="EMBL/GenBank/DDBJ databases">
        <title>Plant Genome Project.</title>
        <authorList>
            <person name="Zhang R.-G."/>
        </authorList>
    </citation>
    <scope>NUCLEOTIDE SEQUENCE</scope>
    <source>
        <strain evidence="4">WSP0</strain>
        <tissue evidence="4">Leaf</tissue>
    </source>
</reference>
<dbReference type="PANTHER" id="PTHR47592:SF31">
    <property type="entry name" value="ZINC FINGER, CCHC-TYPE-RELATED"/>
    <property type="match status" value="1"/>
</dbReference>
<keyword evidence="1" id="KW-0863">Zinc-finger</keyword>
<comment type="caution">
    <text evidence="4">The sequence shown here is derived from an EMBL/GenBank/DDBJ whole genome shotgun (WGS) entry which is preliminary data.</text>
</comment>
<proteinExistence type="predicted"/>
<dbReference type="SUPFAM" id="SSF57756">
    <property type="entry name" value="Retrovirus zinc finger-like domains"/>
    <property type="match status" value="1"/>
</dbReference>
<keyword evidence="1" id="KW-0479">Metal-binding</keyword>
<feature type="compositionally biased region" description="Basic and acidic residues" evidence="2">
    <location>
        <begin position="1"/>
        <end position="14"/>
    </location>
</feature>
<gene>
    <name evidence="4" type="ORF">RHGRI_023659</name>
</gene>
<name>A0AAV6J4G2_9ERIC</name>
<dbReference type="Proteomes" id="UP000823749">
    <property type="component" value="Chromosome 8"/>
</dbReference>
<dbReference type="AlphaFoldDB" id="A0AAV6J4G2"/>
<dbReference type="InterPro" id="IPR054722">
    <property type="entry name" value="PolX-like_BBD"/>
</dbReference>
<sequence length="313" mass="35378">MRRKESERISEDRAIVASSGSQARGRTTERRNGSKPTGRSSSRSGESRGVDKRKCYFCNEEGHIMKFCSKLKAKIEQEKGKSEAAVVESSTENDGDLLAVTFEGTKHFGWVMDSGCSFHMCSNRKYFCSYEACEKSTVRMANNTVNKVVGIGIVRFRMADGRFVTLTGVRHVPGLRKNLISLGMLDTKGCSFASRDGVLEVFKNEKVVLRGKMVGNLYKLQGHVERRHTSFGHQASGKEKRRVTQVWRVKAQANESICVASNTKKEVSQVMSFERCGLPAQKNYKTFPRFEGKWCLKSRHPDLRYITRETVLF</sequence>
<feature type="domain" description="CCHC-type" evidence="3">
    <location>
        <begin position="53"/>
        <end position="70"/>
    </location>
</feature>
<keyword evidence="1" id="KW-0862">Zinc</keyword>
<dbReference type="Pfam" id="PF22936">
    <property type="entry name" value="Pol_BBD"/>
    <property type="match status" value="1"/>
</dbReference>
<dbReference type="PROSITE" id="PS50158">
    <property type="entry name" value="ZF_CCHC"/>
    <property type="match status" value="1"/>
</dbReference>
<evidence type="ECO:0000313" key="4">
    <source>
        <dbReference type="EMBL" id="KAG5535947.1"/>
    </source>
</evidence>
<feature type="region of interest" description="Disordered" evidence="2">
    <location>
        <begin position="1"/>
        <end position="48"/>
    </location>
</feature>
<evidence type="ECO:0000256" key="1">
    <source>
        <dbReference type="PROSITE-ProRule" id="PRU00047"/>
    </source>
</evidence>
<protein>
    <recommendedName>
        <fullName evidence="3">CCHC-type domain-containing protein</fullName>
    </recommendedName>
</protein>